<keyword evidence="2" id="KW-1185">Reference proteome</keyword>
<protein>
    <submittedName>
        <fullName evidence="1">Uncharacterized protein</fullName>
    </submittedName>
</protein>
<sequence>MKITLEINGENKVFEMPTVKTRLLRKALELQSENDLEKMTVGTLDKLVEFTAVAFGKQFTADDLYDGLEADKLNDTLTDVMNAVSGVQTEGASEVVEDGEKN</sequence>
<dbReference type="NCBIfam" id="NF047360">
    <property type="entry name" value="tail_chap_PVL"/>
    <property type="match status" value="1"/>
</dbReference>
<organism evidence="1 2">
    <name type="scientific">Bacillus altitudinis</name>
    <dbReference type="NCBI Taxonomy" id="293387"/>
    <lineage>
        <taxon>Bacteria</taxon>
        <taxon>Bacillati</taxon>
        <taxon>Bacillota</taxon>
        <taxon>Bacilli</taxon>
        <taxon>Bacillales</taxon>
        <taxon>Bacillaceae</taxon>
        <taxon>Bacillus</taxon>
    </lineage>
</organism>
<accession>A0ABV1S3J4</accession>
<dbReference type="EMBL" id="JBEOME010000002">
    <property type="protein sequence ID" value="MER3120796.1"/>
    <property type="molecule type" value="Genomic_DNA"/>
</dbReference>
<dbReference type="Pfam" id="PF23857">
    <property type="entry name" value="Phage_TAC_19"/>
    <property type="match status" value="1"/>
</dbReference>
<evidence type="ECO:0000313" key="1">
    <source>
        <dbReference type="EMBL" id="MER3120796.1"/>
    </source>
</evidence>
<proteinExistence type="predicted"/>
<reference evidence="1 2" key="1">
    <citation type="submission" date="2024-06" db="EMBL/GenBank/DDBJ databases">
        <title>Construction of an artificial bacterial consortium using nitrogen cycle bacteria from Cuatro Cienegas Basin and a mangrove forest.</title>
        <authorList>
            <person name="Aguilera-Najera D."/>
            <person name="Marquez-Cianci L."/>
            <person name="Martinez-Perez E."/>
            <person name="Rosas-Barrera M."/>
            <person name="Rodriguez-Cruz U.E."/>
            <person name="Tapia-Lopez R."/>
            <person name="Eguiarte L.E."/>
            <person name="Souza-Saldivar V."/>
        </authorList>
    </citation>
    <scope>NUCLEOTIDE SEQUENCE [LARGE SCALE GENOMIC DNA]</scope>
    <source>
        <strain evidence="1 2">S14-15</strain>
    </source>
</reference>
<dbReference type="InterPro" id="IPR057006">
    <property type="entry name" value="Phage_TAC_19"/>
</dbReference>
<dbReference type="Proteomes" id="UP001467674">
    <property type="component" value="Unassembled WGS sequence"/>
</dbReference>
<comment type="caution">
    <text evidence="1">The sequence shown here is derived from an EMBL/GenBank/DDBJ whole genome shotgun (WGS) entry which is preliminary data.</text>
</comment>
<evidence type="ECO:0000313" key="2">
    <source>
        <dbReference type="Proteomes" id="UP001467674"/>
    </source>
</evidence>
<gene>
    <name evidence="1" type="ORF">ABQG71_06290</name>
</gene>
<dbReference type="RefSeq" id="WP_350385243.1">
    <property type="nucleotide sequence ID" value="NZ_JBEOME010000002.1"/>
</dbReference>
<name>A0ABV1S3J4_BACAB</name>